<comment type="caution">
    <text evidence="6">The sequence shown here is derived from an EMBL/GenBank/DDBJ whole genome shotgun (WGS) entry which is preliminary data.</text>
</comment>
<reference evidence="6 7" key="1">
    <citation type="submission" date="2024-05" db="EMBL/GenBank/DDBJ databases">
        <title>Genome sequencing and assembly of Indian major carp, Cirrhinus mrigala (Hamilton, 1822).</title>
        <authorList>
            <person name="Mohindra V."/>
            <person name="Chowdhury L.M."/>
            <person name="Lal K."/>
            <person name="Jena J.K."/>
        </authorList>
    </citation>
    <scope>NUCLEOTIDE SEQUENCE [LARGE SCALE GENOMIC DNA]</scope>
    <source>
        <strain evidence="6">CM1030</strain>
        <tissue evidence="6">Blood</tissue>
    </source>
</reference>
<dbReference type="InterPro" id="IPR027417">
    <property type="entry name" value="P-loop_NTPase"/>
</dbReference>
<dbReference type="GO" id="GO:0005525">
    <property type="term" value="F:GTP binding"/>
    <property type="evidence" value="ECO:0007669"/>
    <property type="project" value="UniProtKB-KW"/>
</dbReference>
<evidence type="ECO:0000256" key="2">
    <source>
        <dbReference type="ARBA" id="ARBA00022741"/>
    </source>
</evidence>
<evidence type="ECO:0000256" key="4">
    <source>
        <dbReference type="SAM" id="Coils"/>
    </source>
</evidence>
<accession>A0ABD0RMC4</accession>
<dbReference type="PANTHER" id="PTHR10903:SF184">
    <property type="entry name" value="GTP-BINDING PROTEIN A"/>
    <property type="match status" value="1"/>
</dbReference>
<dbReference type="PROSITE" id="PS51720">
    <property type="entry name" value="G_AIG1"/>
    <property type="match status" value="1"/>
</dbReference>
<keyword evidence="4" id="KW-0175">Coiled coil</keyword>
<dbReference type="InterPro" id="IPR006703">
    <property type="entry name" value="G_AIG1"/>
</dbReference>
<dbReference type="EMBL" id="JAMKFB020000003">
    <property type="protein sequence ID" value="KAL0198993.1"/>
    <property type="molecule type" value="Genomic_DNA"/>
</dbReference>
<sequence length="200" mass="23173">MAGTAENTSSAPHYHVVLLGRTGAGKSATANTILGRKAFLSKKSFKSVTQKVQCESLNKNGVNLTIYDTPGFFDPETYNMSPEEILRQYAELPKFDTQDPLVYLLVIKSDRFTAEEKNTVEMVEDYLPDWLMKNTWIIFTRGDELERDNLTIEEFIEEAEDLKKVVQRFDNRYFVFNNVIQHPEQLDNLIERIKEIKPER</sequence>
<dbReference type="AlphaFoldDB" id="A0ABD0RMC4"/>
<proteinExistence type="inferred from homology"/>
<gene>
    <name evidence="6" type="ORF">M9458_007533</name>
</gene>
<dbReference type="InterPro" id="IPR045058">
    <property type="entry name" value="GIMA/IAN/Toc"/>
</dbReference>
<feature type="non-terminal residue" evidence="6">
    <location>
        <position position="200"/>
    </location>
</feature>
<dbReference type="SUPFAM" id="SSF52540">
    <property type="entry name" value="P-loop containing nucleoside triphosphate hydrolases"/>
    <property type="match status" value="1"/>
</dbReference>
<name>A0ABD0RMC4_CIRMR</name>
<evidence type="ECO:0000256" key="3">
    <source>
        <dbReference type="ARBA" id="ARBA00023134"/>
    </source>
</evidence>
<keyword evidence="3" id="KW-0342">GTP-binding</keyword>
<evidence type="ECO:0000256" key="1">
    <source>
        <dbReference type="ARBA" id="ARBA00008535"/>
    </source>
</evidence>
<feature type="domain" description="AIG1-type G" evidence="5">
    <location>
        <begin position="11"/>
        <end position="200"/>
    </location>
</feature>
<keyword evidence="2" id="KW-0547">Nucleotide-binding</keyword>
<protein>
    <recommendedName>
        <fullName evidence="5">AIG1-type G domain-containing protein</fullName>
    </recommendedName>
</protein>
<dbReference type="Proteomes" id="UP001529510">
    <property type="component" value="Unassembled WGS sequence"/>
</dbReference>
<dbReference type="Pfam" id="PF04548">
    <property type="entry name" value="AIG1"/>
    <property type="match status" value="1"/>
</dbReference>
<evidence type="ECO:0000313" key="7">
    <source>
        <dbReference type="Proteomes" id="UP001529510"/>
    </source>
</evidence>
<comment type="similarity">
    <text evidence="1">Belongs to the TRAFAC class TrmE-Era-EngA-EngB-Septin-like GTPase superfamily. AIG1/Toc34/Toc159-like paraseptin GTPase family. IAN subfamily.</text>
</comment>
<organism evidence="6 7">
    <name type="scientific">Cirrhinus mrigala</name>
    <name type="common">Mrigala</name>
    <dbReference type="NCBI Taxonomy" id="683832"/>
    <lineage>
        <taxon>Eukaryota</taxon>
        <taxon>Metazoa</taxon>
        <taxon>Chordata</taxon>
        <taxon>Craniata</taxon>
        <taxon>Vertebrata</taxon>
        <taxon>Euteleostomi</taxon>
        <taxon>Actinopterygii</taxon>
        <taxon>Neopterygii</taxon>
        <taxon>Teleostei</taxon>
        <taxon>Ostariophysi</taxon>
        <taxon>Cypriniformes</taxon>
        <taxon>Cyprinidae</taxon>
        <taxon>Labeoninae</taxon>
        <taxon>Labeonini</taxon>
        <taxon>Cirrhinus</taxon>
    </lineage>
</organism>
<dbReference type="PANTHER" id="PTHR10903">
    <property type="entry name" value="GTPASE, IMAP FAMILY MEMBER-RELATED"/>
    <property type="match status" value="1"/>
</dbReference>
<keyword evidence="7" id="KW-1185">Reference proteome</keyword>
<evidence type="ECO:0000259" key="5">
    <source>
        <dbReference type="PROSITE" id="PS51720"/>
    </source>
</evidence>
<dbReference type="Gene3D" id="3.40.50.300">
    <property type="entry name" value="P-loop containing nucleotide triphosphate hydrolases"/>
    <property type="match status" value="1"/>
</dbReference>
<evidence type="ECO:0000313" key="6">
    <source>
        <dbReference type="EMBL" id="KAL0198993.1"/>
    </source>
</evidence>
<feature type="coiled-coil region" evidence="4">
    <location>
        <begin position="145"/>
        <end position="172"/>
    </location>
</feature>